<gene>
    <name evidence="3" type="ORF">QYE76_070488</name>
</gene>
<dbReference type="AlphaFoldDB" id="A0AAD8WDY8"/>
<keyword evidence="4" id="KW-1185">Reference proteome</keyword>
<evidence type="ECO:0000313" key="4">
    <source>
        <dbReference type="Proteomes" id="UP001231189"/>
    </source>
</evidence>
<proteinExistence type="predicted"/>
<feature type="compositionally biased region" description="Polar residues" evidence="1">
    <location>
        <begin position="104"/>
        <end position="113"/>
    </location>
</feature>
<dbReference type="EMBL" id="JAUUTY010000004">
    <property type="protein sequence ID" value="KAK1652683.1"/>
    <property type="molecule type" value="Genomic_DNA"/>
</dbReference>
<dbReference type="SUPFAM" id="SSF81383">
    <property type="entry name" value="F-box domain"/>
    <property type="match status" value="1"/>
</dbReference>
<comment type="caution">
    <text evidence="3">The sequence shown here is derived from an EMBL/GenBank/DDBJ whole genome shotgun (WGS) entry which is preliminary data.</text>
</comment>
<evidence type="ECO:0000256" key="1">
    <source>
        <dbReference type="SAM" id="MobiDB-lite"/>
    </source>
</evidence>
<dbReference type="Pfam" id="PF07727">
    <property type="entry name" value="RVT_2"/>
    <property type="match status" value="1"/>
</dbReference>
<name>A0AAD8WDY8_LOLMU</name>
<accession>A0AAD8WDY8</accession>
<reference evidence="3" key="1">
    <citation type="submission" date="2023-07" db="EMBL/GenBank/DDBJ databases">
        <title>A chromosome-level genome assembly of Lolium multiflorum.</title>
        <authorList>
            <person name="Chen Y."/>
            <person name="Copetti D."/>
            <person name="Kolliker R."/>
            <person name="Studer B."/>
        </authorList>
    </citation>
    <scope>NUCLEOTIDE SEQUENCE</scope>
    <source>
        <strain evidence="3">02402/16</strain>
        <tissue evidence="3">Leaf</tissue>
    </source>
</reference>
<evidence type="ECO:0000259" key="2">
    <source>
        <dbReference type="Pfam" id="PF07727"/>
    </source>
</evidence>
<sequence length="982" mass="108940">MENYSLLMGAAVMKMAVEMAVSMEKPSGALPHPAVRNRDLSPDLGFAMAAARKITSIMWHGTQEIIDTLETYQATDHITNDLDRLHIRERYNGNEQVHVGNGAGSQPISSGAMSSGAHGDYVDHAMSHAGDATGHAGETSGLHGSSAGQDGGSATDPEPTSPMTSATTASSPGSASLESASSSDSSPAASSAAPAGQPSSTNGHPMVTHLRDQTWKARKRTDGTVNYLAARADPTEPVSVAAALQQPRWKEAMDAEFSTLQQNRTWRLVPFQCGLNIIDSRWVFKIKHRPDGSIDRYKARLVAKGFKQRHGIDYADTYSPVVKPTTIRVILSLAVTQGWHMRQLDVDNAFLHGFLDEDVYMLQPPGYVDSRYPHHVCKLEKSLYGLKQAPRAWFARLSSKLQSLGFVASKADVSLFILKDKAVTIYMLVYVDDIIIVSSTIQAADRLLQQLSAYCLSSPAQPRPFVWAIVGYWLITPKLHHAAAALPLDFQLAPKSLDQIPNSSDAGRILLAMCLPPPPPSSPGSPPELVDDVMRDIFLLIPADDPKSLVRAAAVCTRWQSILSDVVFTREYRTLHGTPPMLGFLHNTIHTRRDERNKQYFVPTTSFRPPACHERRRLRALDSRHGLVLFHTSKSGEDFVIWDPVTKDWWRIKASDECSHIISHEHDQDDEGIQWNAAVLCAKDQCDHVYCHGGPFRVALVGSDEEHTFASVYSSETQKWSDMISIEEPSAIMKSGHIAVLGDKVYFQCQYEDIIAEYNIGEQIISVFDQPDEDEDKHLPYAPLVGVEDGMLLFAYVLEPRLYLWSMEAGPNRAENWARRSVIELDPLLPPPALLDVSVVGFAEGVGVIFLDTKAGLYTIELNSGQSKKVHRKTSGEKVMPYMSFYTRGSDRLTIDRDNVAKKQSNRLISRDNVAKKQSTHHEPPCGDHSISHFVCTASSSPLAFEDRSYWHILDSWYGPGLFYTPKEHADFTIYNLVTNRE</sequence>
<dbReference type="InterPro" id="IPR013103">
    <property type="entry name" value="RVT_2"/>
</dbReference>
<protein>
    <recommendedName>
        <fullName evidence="2">Reverse transcriptase Ty1/copia-type domain-containing protein</fullName>
    </recommendedName>
</protein>
<feature type="compositionally biased region" description="Low complexity" evidence="1">
    <location>
        <begin position="161"/>
        <end position="200"/>
    </location>
</feature>
<feature type="domain" description="Reverse transcriptase Ty1/copia-type" evidence="2">
    <location>
        <begin position="263"/>
        <end position="451"/>
    </location>
</feature>
<feature type="region of interest" description="Disordered" evidence="1">
    <location>
        <begin position="96"/>
        <end position="207"/>
    </location>
</feature>
<dbReference type="PANTHER" id="PTHR32133">
    <property type="entry name" value="OS07G0120400 PROTEIN"/>
    <property type="match status" value="1"/>
</dbReference>
<dbReference type="InterPro" id="IPR043502">
    <property type="entry name" value="DNA/RNA_pol_sf"/>
</dbReference>
<dbReference type="SUPFAM" id="SSF56672">
    <property type="entry name" value="DNA/RNA polymerases"/>
    <property type="match status" value="1"/>
</dbReference>
<dbReference type="Proteomes" id="UP001231189">
    <property type="component" value="Unassembled WGS sequence"/>
</dbReference>
<dbReference type="InterPro" id="IPR036047">
    <property type="entry name" value="F-box-like_dom_sf"/>
</dbReference>
<evidence type="ECO:0000313" key="3">
    <source>
        <dbReference type="EMBL" id="KAK1652683.1"/>
    </source>
</evidence>
<dbReference type="PANTHER" id="PTHR32133:SF343">
    <property type="entry name" value="F-BOX DOMAIN-CONTAINING PROTEIN"/>
    <property type="match status" value="1"/>
</dbReference>
<organism evidence="3 4">
    <name type="scientific">Lolium multiflorum</name>
    <name type="common">Italian ryegrass</name>
    <name type="synonym">Lolium perenne subsp. multiflorum</name>
    <dbReference type="NCBI Taxonomy" id="4521"/>
    <lineage>
        <taxon>Eukaryota</taxon>
        <taxon>Viridiplantae</taxon>
        <taxon>Streptophyta</taxon>
        <taxon>Embryophyta</taxon>
        <taxon>Tracheophyta</taxon>
        <taxon>Spermatophyta</taxon>
        <taxon>Magnoliopsida</taxon>
        <taxon>Liliopsida</taxon>
        <taxon>Poales</taxon>
        <taxon>Poaceae</taxon>
        <taxon>BOP clade</taxon>
        <taxon>Pooideae</taxon>
        <taxon>Poodae</taxon>
        <taxon>Poeae</taxon>
        <taxon>Poeae Chloroplast Group 2 (Poeae type)</taxon>
        <taxon>Loliodinae</taxon>
        <taxon>Loliinae</taxon>
        <taxon>Lolium</taxon>
    </lineage>
</organism>